<protein>
    <submittedName>
        <fullName evidence="2">Glucose-1-phosphate thymidylyltransferase</fullName>
    </submittedName>
</protein>
<accession>A0A953I6P6</accession>
<reference evidence="2" key="1">
    <citation type="submission" date="2017-11" db="EMBL/GenBank/DDBJ databases">
        <title>Three new genomes from thermophilic consortium.</title>
        <authorList>
            <person name="Quaggio R."/>
            <person name="Amgarten D."/>
            <person name="Setubal J.C."/>
        </authorList>
    </citation>
    <scope>NUCLEOTIDE SEQUENCE</scope>
    <source>
        <strain evidence="2">ZCTH01-B2</strain>
    </source>
</reference>
<dbReference type="Gene3D" id="3.90.550.10">
    <property type="entry name" value="Spore Coat Polysaccharide Biosynthesis Protein SpsA, Chain A"/>
    <property type="match status" value="1"/>
</dbReference>
<dbReference type="InterPro" id="IPR005908">
    <property type="entry name" value="G1P_thy_trans_l"/>
</dbReference>
<dbReference type="EMBL" id="PIUK01000264">
    <property type="protein sequence ID" value="MBY6277857.1"/>
    <property type="molecule type" value="Genomic_DNA"/>
</dbReference>
<evidence type="ECO:0000259" key="1">
    <source>
        <dbReference type="Pfam" id="PF00483"/>
    </source>
</evidence>
<dbReference type="CDD" id="cd04189">
    <property type="entry name" value="G1P_TT_long"/>
    <property type="match status" value="1"/>
</dbReference>
<gene>
    <name evidence="2" type="ORF">CWE10_17010</name>
</gene>
<dbReference type="NCBIfam" id="TIGR01208">
    <property type="entry name" value="rmlA_long"/>
    <property type="match status" value="1"/>
</dbReference>
<dbReference type="Pfam" id="PF00483">
    <property type="entry name" value="NTP_transferase"/>
    <property type="match status" value="1"/>
</dbReference>
<evidence type="ECO:0000313" key="2">
    <source>
        <dbReference type="EMBL" id="MBY6277857.1"/>
    </source>
</evidence>
<dbReference type="InterPro" id="IPR029044">
    <property type="entry name" value="Nucleotide-diphossugar_trans"/>
</dbReference>
<dbReference type="SUPFAM" id="SSF53448">
    <property type="entry name" value="Nucleotide-diphospho-sugar transferases"/>
    <property type="match status" value="1"/>
</dbReference>
<dbReference type="InterPro" id="IPR005835">
    <property type="entry name" value="NTP_transferase_dom"/>
</dbReference>
<dbReference type="PANTHER" id="PTHR42883">
    <property type="entry name" value="GLUCOSE-1-PHOSPHATE THYMIDYLTRANSFERASE"/>
    <property type="match status" value="1"/>
</dbReference>
<dbReference type="PANTHER" id="PTHR42883:SF2">
    <property type="entry name" value="THYMIDYLYLTRANSFERASE"/>
    <property type="match status" value="1"/>
</dbReference>
<sequence>MKGLILSGGKGTRLRPLTFTRAKQLIPIANKPNLFYVVEDLVEAGITDIGVIISPETGDEVREALGDGSAFGAKFTYILQDQPNGLAHAVRTAREYLGSDPFVMYLGDNLLWGGIGHLVSSYQPGEDYALVLLTEVDNPSQFGVAELDSLGRVVRLVEKPKVPPSNLALVGVYLFDPYIHEVIETLKPSWRGEYEITDAIQGLVDRGLKVKAHKVRGWWKDTGRPEDLLDANRLVLSKLTRRIEGSVTDSEISGEVVIEEGATVVRSVVRGPAHIARGAWIEDSYVGPYTSIGQGSRVVGAEVEYSILLPEAVVTHLPSRLDSSVIGQRVAVNGRRNGPVKNTMQLVLGDRSQVNL</sequence>
<name>A0A953I6P6_SYMTR</name>
<proteinExistence type="predicted"/>
<evidence type="ECO:0000313" key="3">
    <source>
        <dbReference type="Proteomes" id="UP000732377"/>
    </source>
</evidence>
<organism evidence="2 3">
    <name type="scientific">Symbiobacterium thermophilum</name>
    <dbReference type="NCBI Taxonomy" id="2734"/>
    <lineage>
        <taxon>Bacteria</taxon>
        <taxon>Bacillati</taxon>
        <taxon>Bacillota</taxon>
        <taxon>Clostridia</taxon>
        <taxon>Eubacteriales</taxon>
        <taxon>Symbiobacteriaceae</taxon>
        <taxon>Symbiobacterium</taxon>
    </lineage>
</organism>
<comment type="caution">
    <text evidence="2">The sequence shown here is derived from an EMBL/GenBank/DDBJ whole genome shotgun (WGS) entry which is preliminary data.</text>
</comment>
<feature type="domain" description="Nucleotidyl transferase" evidence="1">
    <location>
        <begin position="2"/>
        <end position="236"/>
    </location>
</feature>
<dbReference type="Proteomes" id="UP000732377">
    <property type="component" value="Unassembled WGS sequence"/>
</dbReference>
<dbReference type="AlphaFoldDB" id="A0A953I6P6"/>